<dbReference type="Proteomes" id="UP001392437">
    <property type="component" value="Unassembled WGS sequence"/>
</dbReference>
<organism evidence="2 3">
    <name type="scientific">Apiospora kogelbergensis</name>
    <dbReference type="NCBI Taxonomy" id="1337665"/>
    <lineage>
        <taxon>Eukaryota</taxon>
        <taxon>Fungi</taxon>
        <taxon>Dikarya</taxon>
        <taxon>Ascomycota</taxon>
        <taxon>Pezizomycotina</taxon>
        <taxon>Sordariomycetes</taxon>
        <taxon>Xylariomycetidae</taxon>
        <taxon>Amphisphaeriales</taxon>
        <taxon>Apiosporaceae</taxon>
        <taxon>Apiospora</taxon>
    </lineage>
</organism>
<evidence type="ECO:0000313" key="2">
    <source>
        <dbReference type="EMBL" id="KAK8115276.1"/>
    </source>
</evidence>
<accession>A0AAW0QY10</accession>
<feature type="region of interest" description="Disordered" evidence="1">
    <location>
        <begin position="1"/>
        <end position="48"/>
    </location>
</feature>
<name>A0AAW0QY10_9PEZI</name>
<proteinExistence type="predicted"/>
<comment type="caution">
    <text evidence="2">The sequence shown here is derived from an EMBL/GenBank/DDBJ whole genome shotgun (WGS) entry which is preliminary data.</text>
</comment>
<sequence length="180" mass="19603">MARAPAALPLRLQASQSNNDNDDDDDDDDDDEDDDDGGGGGGNSSRLHDKVATSGISFLPFYLVNTRFKEDFTPAPASHQVSHIAHQHQQQQQHACPCRLRPCLLLSLRSTVEGQEEDEEEASSADKDRIIIDDRITKEMIEALANVSDPITEADLQLVPQGPKRARSITSSATVVGDDP</sequence>
<evidence type="ECO:0000313" key="3">
    <source>
        <dbReference type="Proteomes" id="UP001392437"/>
    </source>
</evidence>
<reference evidence="2 3" key="1">
    <citation type="submission" date="2023-01" db="EMBL/GenBank/DDBJ databases">
        <title>Analysis of 21 Apiospora genomes using comparative genomics revels a genus with tremendous synthesis potential of carbohydrate active enzymes and secondary metabolites.</title>
        <authorList>
            <person name="Sorensen T."/>
        </authorList>
    </citation>
    <scope>NUCLEOTIDE SEQUENCE [LARGE SCALE GENOMIC DNA]</scope>
    <source>
        <strain evidence="2 3">CBS 117206</strain>
    </source>
</reference>
<gene>
    <name evidence="2" type="ORF">PG999_007345</name>
</gene>
<feature type="compositionally biased region" description="Low complexity" evidence="1">
    <location>
        <begin position="1"/>
        <end position="19"/>
    </location>
</feature>
<feature type="region of interest" description="Disordered" evidence="1">
    <location>
        <begin position="159"/>
        <end position="180"/>
    </location>
</feature>
<feature type="compositionally biased region" description="Acidic residues" evidence="1">
    <location>
        <begin position="20"/>
        <end position="37"/>
    </location>
</feature>
<dbReference type="EMBL" id="JAQQWP010000006">
    <property type="protein sequence ID" value="KAK8115276.1"/>
    <property type="molecule type" value="Genomic_DNA"/>
</dbReference>
<keyword evidence="3" id="KW-1185">Reference proteome</keyword>
<dbReference type="AlphaFoldDB" id="A0AAW0QY10"/>
<evidence type="ECO:0000256" key="1">
    <source>
        <dbReference type="SAM" id="MobiDB-lite"/>
    </source>
</evidence>
<protein>
    <submittedName>
        <fullName evidence="2">Uncharacterized protein</fullName>
    </submittedName>
</protein>